<keyword evidence="3" id="KW-1185">Reference proteome</keyword>
<evidence type="ECO:0000256" key="1">
    <source>
        <dbReference type="SAM" id="MobiDB-lite"/>
    </source>
</evidence>
<feature type="compositionally biased region" description="Basic and acidic residues" evidence="1">
    <location>
        <begin position="55"/>
        <end position="78"/>
    </location>
</feature>
<evidence type="ECO:0000313" key="2">
    <source>
        <dbReference type="EMBL" id="CAE8626216.1"/>
    </source>
</evidence>
<accession>A0A813GIK4</accession>
<proteinExistence type="predicted"/>
<feature type="region of interest" description="Disordered" evidence="1">
    <location>
        <begin position="89"/>
        <end position="108"/>
    </location>
</feature>
<dbReference type="Proteomes" id="UP000654075">
    <property type="component" value="Unassembled WGS sequence"/>
</dbReference>
<feature type="region of interest" description="Disordered" evidence="1">
    <location>
        <begin position="1"/>
        <end position="78"/>
    </location>
</feature>
<feature type="compositionally biased region" description="Basic and acidic residues" evidence="1">
    <location>
        <begin position="18"/>
        <end position="31"/>
    </location>
</feature>
<comment type="caution">
    <text evidence="2">The sequence shown here is derived from an EMBL/GenBank/DDBJ whole genome shotgun (WGS) entry which is preliminary data.</text>
</comment>
<reference evidence="2" key="1">
    <citation type="submission" date="2021-02" db="EMBL/GenBank/DDBJ databases">
        <authorList>
            <person name="Dougan E. K."/>
            <person name="Rhodes N."/>
            <person name="Thang M."/>
            <person name="Chan C."/>
        </authorList>
    </citation>
    <scope>NUCLEOTIDE SEQUENCE</scope>
</reference>
<protein>
    <submittedName>
        <fullName evidence="2">Uncharacterized protein</fullName>
    </submittedName>
</protein>
<evidence type="ECO:0000313" key="3">
    <source>
        <dbReference type="Proteomes" id="UP000654075"/>
    </source>
</evidence>
<feature type="compositionally biased region" description="Polar residues" evidence="1">
    <location>
        <begin position="98"/>
        <end position="108"/>
    </location>
</feature>
<gene>
    <name evidence="2" type="ORF">PGLA1383_LOCUS43164</name>
</gene>
<name>A0A813GIK4_POLGL</name>
<dbReference type="EMBL" id="CAJNNV010028934">
    <property type="protein sequence ID" value="CAE8626216.1"/>
    <property type="molecule type" value="Genomic_DNA"/>
</dbReference>
<sequence>MRRPEKSAFGWEIEGDAEDLRENAPESETPRQKRASIVQETLLPKTSVFYPGPPGEERGGDFERALPRTEKERSSDLRESLLLKFARSAELPKPPVSQSPTQAQTSSGGLFRTLQKALASACFVQKLKKMSGTSDKRLETDPPSVHASTPLKANEGQSPLKMLSCKQVHRYSQA</sequence>
<dbReference type="AlphaFoldDB" id="A0A813GIK4"/>
<feature type="region of interest" description="Disordered" evidence="1">
    <location>
        <begin position="130"/>
        <end position="174"/>
    </location>
</feature>
<organism evidence="2 3">
    <name type="scientific">Polarella glacialis</name>
    <name type="common">Dinoflagellate</name>
    <dbReference type="NCBI Taxonomy" id="89957"/>
    <lineage>
        <taxon>Eukaryota</taxon>
        <taxon>Sar</taxon>
        <taxon>Alveolata</taxon>
        <taxon>Dinophyceae</taxon>
        <taxon>Suessiales</taxon>
        <taxon>Suessiaceae</taxon>
        <taxon>Polarella</taxon>
    </lineage>
</organism>